<protein>
    <submittedName>
        <fullName evidence="1">Uncharacterized protein</fullName>
    </submittedName>
</protein>
<dbReference type="Proteomes" id="UP000003947">
    <property type="component" value="Unassembled WGS sequence"/>
</dbReference>
<sequence>MNGYADAYTKAQAALPDLAESPLRFRKVLTSRCPHCTREIRYQREDWAGQSAAYKLPIGINIPEQGSQIGLPPHTQWRWGPEARWPQWAPLGGIGPISHQPLEIRPRRLAPKTG</sequence>
<dbReference type="PATRIC" id="fig|864069.3.peg.985"/>
<evidence type="ECO:0000313" key="2">
    <source>
        <dbReference type="Proteomes" id="UP000003947"/>
    </source>
</evidence>
<reference evidence="1 2" key="1">
    <citation type="submission" date="2012-02" db="EMBL/GenBank/DDBJ databases">
        <title>Improved High-Quality Draft sequence of Microvirga sp. WSM3557.</title>
        <authorList>
            <consortium name="US DOE Joint Genome Institute"/>
            <person name="Lucas S."/>
            <person name="Han J."/>
            <person name="Lapidus A."/>
            <person name="Cheng J.-F."/>
            <person name="Goodwin L."/>
            <person name="Pitluck S."/>
            <person name="Peters L."/>
            <person name="Zhang X."/>
            <person name="Detter J.C."/>
            <person name="Han C."/>
            <person name="Tapia R."/>
            <person name="Land M."/>
            <person name="Hauser L."/>
            <person name="Kyrpides N."/>
            <person name="Ivanova N."/>
            <person name="Pagani I."/>
            <person name="Brau L."/>
            <person name="Yates R."/>
            <person name="O'Hara G."/>
            <person name="Rui T."/>
            <person name="Howieson J."/>
            <person name="Reeve W."/>
            <person name="Woyke T."/>
        </authorList>
    </citation>
    <scope>NUCLEOTIDE SEQUENCE [LARGE SCALE GENOMIC DNA]</scope>
    <source>
        <strain evidence="1 2">WSM3557</strain>
    </source>
</reference>
<accession>I4Z295</accession>
<dbReference type="AlphaFoldDB" id="I4Z295"/>
<keyword evidence="2" id="KW-1185">Reference proteome</keyword>
<dbReference type="STRING" id="864069.MicloDRAFT_00008870"/>
<gene>
    <name evidence="1" type="ORF">MicloDRAFT_00008870</name>
</gene>
<dbReference type="HOGENOM" id="CLU_2118235_0_0_5"/>
<evidence type="ECO:0000313" key="1">
    <source>
        <dbReference type="EMBL" id="EIM30337.1"/>
    </source>
</evidence>
<name>I4Z295_9HYPH</name>
<proteinExistence type="predicted"/>
<organism evidence="1 2">
    <name type="scientific">Microvirga lotononidis</name>
    <dbReference type="NCBI Taxonomy" id="864069"/>
    <lineage>
        <taxon>Bacteria</taxon>
        <taxon>Pseudomonadati</taxon>
        <taxon>Pseudomonadota</taxon>
        <taxon>Alphaproteobacteria</taxon>
        <taxon>Hyphomicrobiales</taxon>
        <taxon>Methylobacteriaceae</taxon>
        <taxon>Microvirga</taxon>
    </lineage>
</organism>
<dbReference type="EMBL" id="JH660638">
    <property type="protein sequence ID" value="EIM30337.1"/>
    <property type="molecule type" value="Genomic_DNA"/>
</dbReference>